<organism evidence="2 3">
    <name type="scientific">Coemansia asiatica</name>
    <dbReference type="NCBI Taxonomy" id="1052880"/>
    <lineage>
        <taxon>Eukaryota</taxon>
        <taxon>Fungi</taxon>
        <taxon>Fungi incertae sedis</taxon>
        <taxon>Zoopagomycota</taxon>
        <taxon>Kickxellomycotina</taxon>
        <taxon>Kickxellomycetes</taxon>
        <taxon>Kickxellales</taxon>
        <taxon>Kickxellaceae</taxon>
        <taxon>Coemansia</taxon>
    </lineage>
</organism>
<feature type="region of interest" description="Disordered" evidence="1">
    <location>
        <begin position="50"/>
        <end position="72"/>
    </location>
</feature>
<feature type="region of interest" description="Disordered" evidence="1">
    <location>
        <begin position="342"/>
        <end position="384"/>
    </location>
</feature>
<feature type="region of interest" description="Disordered" evidence="1">
    <location>
        <begin position="227"/>
        <end position="276"/>
    </location>
</feature>
<feature type="region of interest" description="Disordered" evidence="1">
    <location>
        <begin position="1"/>
        <end position="22"/>
    </location>
</feature>
<feature type="region of interest" description="Disordered" evidence="1">
    <location>
        <begin position="288"/>
        <end position="310"/>
    </location>
</feature>
<feature type="compositionally biased region" description="Polar residues" evidence="1">
    <location>
        <begin position="343"/>
        <end position="365"/>
    </location>
</feature>
<feature type="compositionally biased region" description="Polar residues" evidence="1">
    <location>
        <begin position="1"/>
        <end position="11"/>
    </location>
</feature>
<evidence type="ECO:0000256" key="1">
    <source>
        <dbReference type="SAM" id="MobiDB-lite"/>
    </source>
</evidence>
<protein>
    <submittedName>
        <fullName evidence="2">Uncharacterized protein</fullName>
    </submittedName>
</protein>
<feature type="compositionally biased region" description="Polar residues" evidence="1">
    <location>
        <begin position="288"/>
        <end position="303"/>
    </location>
</feature>
<evidence type="ECO:0000313" key="2">
    <source>
        <dbReference type="EMBL" id="KAJ1647277.1"/>
    </source>
</evidence>
<feature type="compositionally biased region" description="Pro residues" evidence="1">
    <location>
        <begin position="260"/>
        <end position="270"/>
    </location>
</feature>
<dbReference type="AlphaFoldDB" id="A0A9W7XQ86"/>
<dbReference type="EMBL" id="JANBOH010000034">
    <property type="protein sequence ID" value="KAJ1647277.1"/>
    <property type="molecule type" value="Genomic_DNA"/>
</dbReference>
<accession>A0A9W7XQ86</accession>
<sequence>MGSGNIESVTPPSTPLGNRYMSSSTSNNPFYAMLSRTYSANSQQTLDSLQTPSFRSSSTSTQQRDSDAGEFLWTPPAPDPNYWINVAKARNIRQSILKLRDYLNRVLQTPVNAQRTEDYQRVTLEIRARERKLMKYVNHYILNFDDVLLPDQQYQEQQSRYQKQYLQQSRDMELGTISPPMSPGNIISEAQQPPQIAISGISAVRHAAGAKGLSAKRLANINIEVPPRFASGSLPPTPTTLDTPKESSTPGSFATDHSPSPTPSPLPQPSPSLGSQAFINSYKQNARYQRTGSNASSLTNSSADLRKEKSKSKHIWGGLFGSKNVRSATDDSDAPAVSAFANAATQSSGERQQQHLTKMMSSPSLAQMRASRKLSEPQRGIFAL</sequence>
<keyword evidence="3" id="KW-1185">Reference proteome</keyword>
<dbReference type="Proteomes" id="UP001145021">
    <property type="component" value="Unassembled WGS sequence"/>
</dbReference>
<proteinExistence type="predicted"/>
<comment type="caution">
    <text evidence="2">The sequence shown here is derived from an EMBL/GenBank/DDBJ whole genome shotgun (WGS) entry which is preliminary data.</text>
</comment>
<feature type="compositionally biased region" description="Polar residues" evidence="1">
    <location>
        <begin position="246"/>
        <end position="257"/>
    </location>
</feature>
<evidence type="ECO:0000313" key="3">
    <source>
        <dbReference type="Proteomes" id="UP001145021"/>
    </source>
</evidence>
<name>A0A9W7XQ86_9FUNG</name>
<reference evidence="2" key="1">
    <citation type="submission" date="2022-07" db="EMBL/GenBank/DDBJ databases">
        <title>Phylogenomic reconstructions and comparative analyses of Kickxellomycotina fungi.</title>
        <authorList>
            <person name="Reynolds N.K."/>
            <person name="Stajich J.E."/>
            <person name="Barry K."/>
            <person name="Grigoriev I.V."/>
            <person name="Crous P."/>
            <person name="Smith M.E."/>
        </authorList>
    </citation>
    <scope>NUCLEOTIDE SEQUENCE</scope>
    <source>
        <strain evidence="2">NBRC 105413</strain>
    </source>
</reference>
<gene>
    <name evidence="2" type="ORF">LPJ64_001323</name>
</gene>